<dbReference type="RefSeq" id="WP_117395756.1">
    <property type="nucleotide sequence ID" value="NZ_CP021330.1"/>
</dbReference>
<dbReference type="AlphaFoldDB" id="A0A2R4MEN0"/>
<dbReference type="Pfam" id="PF08818">
    <property type="entry name" value="DUF1801"/>
    <property type="match status" value="1"/>
</dbReference>
<dbReference type="InterPro" id="IPR014922">
    <property type="entry name" value="YdhG-like"/>
</dbReference>
<dbReference type="Gene3D" id="3.90.1150.200">
    <property type="match status" value="1"/>
</dbReference>
<dbReference type="SUPFAM" id="SSF159888">
    <property type="entry name" value="YdhG-like"/>
    <property type="match status" value="1"/>
</dbReference>
<keyword evidence="3" id="KW-1185">Reference proteome</keyword>
<sequence>MTEITPEQFLQTIEDPQRRADCTRIHDMMLAASDWPAKMWGPCVIGYSSYKYKYPSGHSGETFRIGFANRKNQITLYILWYPDKDDPLLAKLGKHKIGKGCLYIKRLSDIDESVLEQLIARAVREFGQRHEIVE</sequence>
<protein>
    <recommendedName>
        <fullName evidence="1">YdhG-like domain-containing protein</fullName>
    </recommendedName>
</protein>
<evidence type="ECO:0000313" key="3">
    <source>
        <dbReference type="Proteomes" id="UP000258927"/>
    </source>
</evidence>
<dbReference type="EMBL" id="CP021330">
    <property type="protein sequence ID" value="AVX04497.1"/>
    <property type="molecule type" value="Genomic_DNA"/>
</dbReference>
<dbReference type="STRING" id="1122213.GCA_000423365_02273"/>
<evidence type="ECO:0000313" key="2">
    <source>
        <dbReference type="EMBL" id="AVX04497.1"/>
    </source>
</evidence>
<name>A0A2R4MEN0_9HYPH</name>
<dbReference type="Proteomes" id="UP000258927">
    <property type="component" value="Chromosome"/>
</dbReference>
<accession>A0A2R4MEN0</accession>
<reference evidence="2 3" key="1">
    <citation type="submission" date="2017-05" db="EMBL/GenBank/DDBJ databases">
        <title>Genome Analysis of Maritalea myrionectae HL2708#5.</title>
        <authorList>
            <consortium name="Cotde Inc.-PKNU"/>
            <person name="Jang D."/>
            <person name="Oh H.-M."/>
        </authorList>
    </citation>
    <scope>NUCLEOTIDE SEQUENCE [LARGE SCALE GENOMIC DNA]</scope>
    <source>
        <strain evidence="2 3">HL2708#5</strain>
    </source>
</reference>
<gene>
    <name evidence="2" type="ORF">MXMO3_01973</name>
</gene>
<proteinExistence type="predicted"/>
<evidence type="ECO:0000259" key="1">
    <source>
        <dbReference type="Pfam" id="PF08818"/>
    </source>
</evidence>
<organism evidence="2 3">
    <name type="scientific">Maritalea myrionectae</name>
    <dbReference type="NCBI Taxonomy" id="454601"/>
    <lineage>
        <taxon>Bacteria</taxon>
        <taxon>Pseudomonadati</taxon>
        <taxon>Pseudomonadota</taxon>
        <taxon>Alphaproteobacteria</taxon>
        <taxon>Hyphomicrobiales</taxon>
        <taxon>Devosiaceae</taxon>
        <taxon>Maritalea</taxon>
    </lineage>
</organism>
<dbReference type="KEGG" id="mmyr:MXMO3_01973"/>
<feature type="domain" description="YdhG-like" evidence="1">
    <location>
        <begin position="18"/>
        <end position="123"/>
    </location>
</feature>